<protein>
    <submittedName>
        <fullName evidence="2">Uncharacterized protein</fullName>
    </submittedName>
</protein>
<name>A0A3P3YMB3_PLABS</name>
<geneLocation type="mitochondrion" evidence="2"/>
<dbReference type="Proteomes" id="UP000290189">
    <property type="component" value="Unassembled WGS sequence"/>
</dbReference>
<reference evidence="2 3" key="1">
    <citation type="submission" date="2018-03" db="EMBL/GenBank/DDBJ databases">
        <authorList>
            <person name="Fogelqvist J."/>
        </authorList>
    </citation>
    <scope>NUCLEOTIDE SEQUENCE [LARGE SCALE GENOMIC DNA]</scope>
</reference>
<organism evidence="2 3">
    <name type="scientific">Plasmodiophora brassicae</name>
    <name type="common">Clubroot disease agent</name>
    <dbReference type="NCBI Taxonomy" id="37360"/>
    <lineage>
        <taxon>Eukaryota</taxon>
        <taxon>Sar</taxon>
        <taxon>Rhizaria</taxon>
        <taxon>Endomyxa</taxon>
        <taxon>Phytomyxea</taxon>
        <taxon>Plasmodiophorida</taxon>
        <taxon>Plasmodiophoridae</taxon>
        <taxon>Plasmodiophora</taxon>
    </lineage>
</organism>
<feature type="region of interest" description="Disordered" evidence="1">
    <location>
        <begin position="288"/>
        <end position="321"/>
    </location>
</feature>
<sequence>MGTGLRQAGGLTTKHSQVYQTNERVLCPSATMNGKRDAPEPLPMISWAEDGKMVLNPNAPLPPSRSKRPKTFRTARTKLDDFLEAAERREGQHRCHTTTVRAEAGSDQLRRIFAWVRTTVKRKSDTIKQYVNQLHVDLVYRTLHVSSYCTCLRSEWTVAVSELLKENAKERHLQDAFADLDTPIGFAQLGALNAAVLLMGRIAGNAVYRIKTTSSLLIGIAESVMDDNPLRGRLPLWVYSIRTVGPLAEEDVVEPFLFREAHNEATFFDGILQTAYSVTEAHKLGHRMQTGSRDGQSRWLQPRTQHCDRPTSEAHLGGITG</sequence>
<evidence type="ECO:0000313" key="3">
    <source>
        <dbReference type="Proteomes" id="UP000290189"/>
    </source>
</evidence>
<evidence type="ECO:0000313" key="2">
    <source>
        <dbReference type="EMBL" id="SPR01337.1"/>
    </source>
</evidence>
<accession>A0A3P3YMB3</accession>
<keyword evidence="2" id="KW-0496">Mitochondrion</keyword>
<dbReference type="AlphaFoldDB" id="A0A3P3YMB3"/>
<proteinExistence type="predicted"/>
<dbReference type="EMBL" id="OVEO01000017">
    <property type="protein sequence ID" value="SPR01337.1"/>
    <property type="molecule type" value="Genomic_DNA"/>
</dbReference>
<feature type="compositionally biased region" description="Polar residues" evidence="1">
    <location>
        <begin position="289"/>
        <end position="304"/>
    </location>
</feature>
<gene>
    <name evidence="2" type="ORF">PLBR_LOCUS8552</name>
</gene>
<evidence type="ECO:0000256" key="1">
    <source>
        <dbReference type="SAM" id="MobiDB-lite"/>
    </source>
</evidence>